<name>A0A9P6WU43_RHIOR</name>
<reference evidence="2" key="1">
    <citation type="journal article" date="2020" name="Microb. Genom.">
        <title>Genetic diversity of clinical and environmental Mucorales isolates obtained from an investigation of mucormycosis cases among solid organ transplant recipients.</title>
        <authorList>
            <person name="Nguyen M.H."/>
            <person name="Kaul D."/>
            <person name="Muto C."/>
            <person name="Cheng S.J."/>
            <person name="Richter R.A."/>
            <person name="Bruno V.M."/>
            <person name="Liu G."/>
            <person name="Beyhan S."/>
            <person name="Sundermann A.J."/>
            <person name="Mounaud S."/>
            <person name="Pasculle A.W."/>
            <person name="Nierman W.C."/>
            <person name="Driscoll E."/>
            <person name="Cumbie R."/>
            <person name="Clancy C.J."/>
            <person name="Dupont C.L."/>
        </authorList>
    </citation>
    <scope>NUCLEOTIDE SEQUENCE</scope>
    <source>
        <strain evidence="2">GL11</strain>
    </source>
</reference>
<dbReference type="EMBL" id="JAANQT010008213">
    <property type="protein sequence ID" value="KAG1282789.1"/>
    <property type="molecule type" value="Genomic_DNA"/>
</dbReference>
<gene>
    <name evidence="2" type="ORF">G6F64_014393</name>
</gene>
<accession>A0A9P6WU43</accession>
<organism evidence="2 3">
    <name type="scientific">Rhizopus oryzae</name>
    <name type="common">Mucormycosis agent</name>
    <name type="synonym">Rhizopus arrhizus var. delemar</name>
    <dbReference type="NCBI Taxonomy" id="64495"/>
    <lineage>
        <taxon>Eukaryota</taxon>
        <taxon>Fungi</taxon>
        <taxon>Fungi incertae sedis</taxon>
        <taxon>Mucoromycota</taxon>
        <taxon>Mucoromycotina</taxon>
        <taxon>Mucoromycetes</taxon>
        <taxon>Mucorales</taxon>
        <taxon>Mucorineae</taxon>
        <taxon>Rhizopodaceae</taxon>
        <taxon>Rhizopus</taxon>
    </lineage>
</organism>
<keyword evidence="3" id="KW-1185">Reference proteome</keyword>
<evidence type="ECO:0000313" key="3">
    <source>
        <dbReference type="Proteomes" id="UP000716291"/>
    </source>
</evidence>
<protein>
    <submittedName>
        <fullName evidence="2">Uncharacterized protein</fullName>
    </submittedName>
</protein>
<sequence length="74" mass="7721">MADHLQLHVLLEEAAQPAPVGAGAPDNADRARRAFVQIAHATRSARKRVPSASAAGAAAIPRPRWNASTSTSRA</sequence>
<feature type="region of interest" description="Disordered" evidence="1">
    <location>
        <begin position="42"/>
        <end position="74"/>
    </location>
</feature>
<comment type="caution">
    <text evidence="2">The sequence shown here is derived from an EMBL/GenBank/DDBJ whole genome shotgun (WGS) entry which is preliminary data.</text>
</comment>
<dbReference type="Proteomes" id="UP000716291">
    <property type="component" value="Unassembled WGS sequence"/>
</dbReference>
<proteinExistence type="predicted"/>
<evidence type="ECO:0000256" key="1">
    <source>
        <dbReference type="SAM" id="MobiDB-lite"/>
    </source>
</evidence>
<dbReference type="AlphaFoldDB" id="A0A9P6WU43"/>
<evidence type="ECO:0000313" key="2">
    <source>
        <dbReference type="EMBL" id="KAG1282789.1"/>
    </source>
</evidence>